<evidence type="ECO:0000313" key="1">
    <source>
        <dbReference type="EMBL" id="SDZ62853.1"/>
    </source>
</evidence>
<gene>
    <name evidence="1" type="ORF">SAMN05421547_1554</name>
</gene>
<protein>
    <submittedName>
        <fullName evidence="1">Uncharacterized protein</fullName>
    </submittedName>
</protein>
<name>A0A1H3UK55_9BURK</name>
<dbReference type="GeneID" id="94693232"/>
<accession>A0A1H3UK55</accession>
<dbReference type="RefSeq" id="WP_012204582.1">
    <property type="nucleotide sequence ID" value="NZ_CP065748.1"/>
</dbReference>
<proteinExistence type="predicted"/>
<reference evidence="1 2" key="1">
    <citation type="submission" date="2016-10" db="EMBL/GenBank/DDBJ databases">
        <authorList>
            <person name="de Groot N.N."/>
        </authorList>
    </citation>
    <scope>NUCLEOTIDE SEQUENCE [LARGE SCALE GENOMIC DNA]</scope>
    <source>
        <strain evidence="1 2">LMG 24775</strain>
    </source>
</reference>
<sequence length="101" mass="11612">MGRLFVDSLTLGRWRELDALLMLEKLESYVKADDTFEPLSTHGTQRYHINVEGRDFELLLRGPKFFDTRLQRCGGGAMDMVMHARHIDFKGATDLLRTLAV</sequence>
<dbReference type="Proteomes" id="UP000183417">
    <property type="component" value="Unassembled WGS sequence"/>
</dbReference>
<dbReference type="AlphaFoldDB" id="A0A1H3UK55"/>
<dbReference type="EMBL" id="FNPE01000055">
    <property type="protein sequence ID" value="SDZ62853.1"/>
    <property type="molecule type" value="Genomic_DNA"/>
</dbReference>
<evidence type="ECO:0000313" key="2">
    <source>
        <dbReference type="Proteomes" id="UP000183417"/>
    </source>
</evidence>
<organism evidence="1 2">
    <name type="scientific">Delftia lacustris</name>
    <dbReference type="NCBI Taxonomy" id="558537"/>
    <lineage>
        <taxon>Bacteria</taxon>
        <taxon>Pseudomonadati</taxon>
        <taxon>Pseudomonadota</taxon>
        <taxon>Betaproteobacteria</taxon>
        <taxon>Burkholderiales</taxon>
        <taxon>Comamonadaceae</taxon>
        <taxon>Delftia</taxon>
    </lineage>
</organism>